<protein>
    <submittedName>
        <fullName evidence="1">Phosphotransferase system HPr-like phosphotransfer protein</fullName>
    </submittedName>
</protein>
<comment type="caution">
    <text evidence="1">The sequence shown here is derived from an EMBL/GenBank/DDBJ whole genome shotgun (WGS) entry which is preliminary data.</text>
</comment>
<gene>
    <name evidence="1" type="ORF">J2S25_002866</name>
</gene>
<proteinExistence type="predicted"/>
<dbReference type="SUPFAM" id="SSF55594">
    <property type="entry name" value="HPr-like"/>
    <property type="match status" value="1"/>
</dbReference>
<organism evidence="1 2">
    <name type="scientific">Mesobacillus stamsii</name>
    <dbReference type="NCBI Taxonomy" id="225347"/>
    <lineage>
        <taxon>Bacteria</taxon>
        <taxon>Bacillati</taxon>
        <taxon>Bacillota</taxon>
        <taxon>Bacilli</taxon>
        <taxon>Bacillales</taxon>
        <taxon>Bacillaceae</taxon>
        <taxon>Mesobacillus</taxon>
    </lineage>
</organism>
<dbReference type="Gene3D" id="3.30.1340.10">
    <property type="entry name" value="HPr-like"/>
    <property type="match status" value="1"/>
</dbReference>
<sequence length="107" mass="12165">MKEIISSNVLVEKKFTMKKMLEIYQTASKLDGTTYLYSRQKAVEATSLSKLVSFLLTVEPNTTLKIIMEGIDVEPKLTLLTKLVSNEASVLRVKRKHLIETTESFQI</sequence>
<reference evidence="1 2" key="1">
    <citation type="submission" date="2023-07" db="EMBL/GenBank/DDBJ databases">
        <title>Genomic Encyclopedia of Type Strains, Phase IV (KMG-IV): sequencing the most valuable type-strain genomes for metagenomic binning, comparative biology and taxonomic classification.</title>
        <authorList>
            <person name="Goeker M."/>
        </authorList>
    </citation>
    <scope>NUCLEOTIDE SEQUENCE [LARGE SCALE GENOMIC DNA]</scope>
    <source>
        <strain evidence="1 2">DSM 19598</strain>
    </source>
</reference>
<evidence type="ECO:0000313" key="1">
    <source>
        <dbReference type="EMBL" id="MDQ0414656.1"/>
    </source>
</evidence>
<dbReference type="EMBL" id="JAUSUN010000019">
    <property type="protein sequence ID" value="MDQ0414656.1"/>
    <property type="molecule type" value="Genomic_DNA"/>
</dbReference>
<dbReference type="Proteomes" id="UP001242313">
    <property type="component" value="Unassembled WGS sequence"/>
</dbReference>
<evidence type="ECO:0000313" key="2">
    <source>
        <dbReference type="Proteomes" id="UP001242313"/>
    </source>
</evidence>
<keyword evidence="2" id="KW-1185">Reference proteome</keyword>
<name>A0ABU0FYM9_9BACI</name>
<accession>A0ABU0FYM9</accession>
<dbReference type="InterPro" id="IPR035895">
    <property type="entry name" value="HPr-like_sf"/>
</dbReference>
<dbReference type="RefSeq" id="WP_307192195.1">
    <property type="nucleotide sequence ID" value="NZ_JAUSUN010000019.1"/>
</dbReference>